<dbReference type="OrthoDB" id="1663315at2"/>
<dbReference type="Pfam" id="PF11202">
    <property type="entry name" value="StiP"/>
    <property type="match status" value="1"/>
</dbReference>
<dbReference type="Proteomes" id="UP000192132">
    <property type="component" value="Unassembled WGS sequence"/>
</dbReference>
<gene>
    <name evidence="3" type="ORF">BKE30_10605</name>
</gene>
<dbReference type="AlphaFoldDB" id="A0A1S8CSI1"/>
<evidence type="ECO:0000313" key="3">
    <source>
        <dbReference type="EMBL" id="ONG38925.1"/>
    </source>
</evidence>
<keyword evidence="4" id="KW-1185">Reference proteome</keyword>
<feature type="domain" description="Cysteine protease StiP N-terminal" evidence="1">
    <location>
        <begin position="19"/>
        <end position="275"/>
    </location>
</feature>
<dbReference type="STRING" id="1907941.BKE30_10605"/>
<dbReference type="EMBL" id="MLCN01000028">
    <property type="protein sequence ID" value="ONG38925.1"/>
    <property type="molecule type" value="Genomic_DNA"/>
</dbReference>
<dbReference type="InterPro" id="IPR028157">
    <property type="entry name" value="PELOTA_dom"/>
</dbReference>
<accession>A0A1S8CSI1</accession>
<dbReference type="RefSeq" id="WP_076878578.1">
    <property type="nucleotide sequence ID" value="NZ_MLCN01000028.1"/>
</dbReference>
<dbReference type="InterPro" id="IPR048336">
    <property type="entry name" value="StiP-like"/>
</dbReference>
<sequence length="385" mass="42362">MTIKPKHPAEKLKALGFSGSYHPDDIVFLLKKLHLKPLSNEEKERLIQSGEKHYSQMISSEKAPSPEHLSLYRQALAKGAERFARETQQLANALIAKINEPVVLVSLVRAGVPLGICLKRAIQEQGRECHHYGISIIRDRGIDKAALEAIIQTHGASGIVFVDGWTGKGAISRELNCQILPDSRFTLSSDNMAPLVTLADVAGCAWLAASGDDWLIPSGILGSVISGLISRSILQEDIPVADALDDCFNPANWHGCIAYNHLSDHDLSGEFVDHIDQIRKTLVKQAKASWTEEQRNQQHARVMSVIQDIKINRHITNDNRIKTGIAEATRAVLRRVPDCILLQEAEATDTVLLRHLAQQTDTPVVVVGDAIAPYHAITIIKKLGK</sequence>
<protein>
    <submittedName>
        <fullName evidence="3">Uncharacterized protein</fullName>
    </submittedName>
</protein>
<name>A0A1S8CSI1_9GAMM</name>
<feature type="domain" description="PELOTA RNA-binding" evidence="2">
    <location>
        <begin position="304"/>
        <end position="382"/>
    </location>
</feature>
<dbReference type="PIRSF" id="PIRSF020979">
    <property type="entry name" value="UCP020979"/>
    <property type="match status" value="1"/>
</dbReference>
<dbReference type="Pfam" id="PF15608">
    <property type="entry name" value="PELOTA_1"/>
    <property type="match status" value="1"/>
</dbReference>
<evidence type="ECO:0000259" key="1">
    <source>
        <dbReference type="Pfam" id="PF11202"/>
    </source>
</evidence>
<organism evidence="3 4">
    <name type="scientific">Alkanindiges hydrocarboniclasticus</name>
    <dbReference type="NCBI Taxonomy" id="1907941"/>
    <lineage>
        <taxon>Bacteria</taxon>
        <taxon>Pseudomonadati</taxon>
        <taxon>Pseudomonadota</taxon>
        <taxon>Gammaproteobacteria</taxon>
        <taxon>Moraxellales</taxon>
        <taxon>Moraxellaceae</taxon>
        <taxon>Alkanindiges</taxon>
    </lineage>
</organism>
<comment type="caution">
    <text evidence="3">The sequence shown here is derived from an EMBL/GenBank/DDBJ whole genome shotgun (WGS) entry which is preliminary data.</text>
</comment>
<dbReference type="InterPro" id="IPR011215">
    <property type="entry name" value="StiP_N"/>
</dbReference>
<evidence type="ECO:0000259" key="2">
    <source>
        <dbReference type="Pfam" id="PF15608"/>
    </source>
</evidence>
<reference evidence="3 4" key="1">
    <citation type="submission" date="2016-10" db="EMBL/GenBank/DDBJ databases">
        <title>Draft Genome sequence of Alkanindiges sp. strain H1.</title>
        <authorList>
            <person name="Subhash Y."/>
            <person name="Lee S."/>
        </authorList>
    </citation>
    <scope>NUCLEOTIDE SEQUENCE [LARGE SCALE GENOMIC DNA]</scope>
    <source>
        <strain evidence="3 4">H1</strain>
    </source>
</reference>
<proteinExistence type="predicted"/>
<evidence type="ECO:0000313" key="4">
    <source>
        <dbReference type="Proteomes" id="UP000192132"/>
    </source>
</evidence>